<name>A0ABN6TJN4_9STRE</name>
<dbReference type="EMBL" id="AP026968">
    <property type="protein sequence ID" value="BDT64508.1"/>
    <property type="molecule type" value="Genomic_DNA"/>
</dbReference>
<dbReference type="Proteomes" id="UP001378546">
    <property type="component" value="Chromosome"/>
</dbReference>
<evidence type="ECO:0008006" key="3">
    <source>
        <dbReference type="Google" id="ProtNLM"/>
    </source>
</evidence>
<sequence>MEKFKKLKRSNYISGKFYSDRDDYIEYISKKYNIPKNEVLENDELVIELTQNWFKQGQVGCGFAQYMAGDADKFGWRFIVEKESEYTKSSISKLYGRINEHLQASGDEVLSILFPNIDSDVRFAELIQSLVEYTPFFIENTQEYSEELILLSLRLDISGNKNNSWIMALGPFSNFPATRQCPITQIVIRLKVKDTGRMYHKAKNVSDAHNADMPVDMIEPRKQDALWELSFKNTERVLGHKPDNLSAAKYTCPIPKKIYKNLFKG</sequence>
<organism evidence="1 2">
    <name type="scientific">Streptococcus parapneumoniae</name>
    <dbReference type="NCBI Taxonomy" id="2993430"/>
    <lineage>
        <taxon>Bacteria</taxon>
        <taxon>Bacillati</taxon>
        <taxon>Bacillota</taxon>
        <taxon>Bacilli</taxon>
        <taxon>Lactobacillales</taxon>
        <taxon>Streptococcaceae</taxon>
        <taxon>Streptococcus</taxon>
        <taxon>Streptococcus thalassemiae group</taxon>
    </lineage>
</organism>
<keyword evidence="2" id="KW-1185">Reference proteome</keyword>
<accession>A0ABN6TJN4</accession>
<gene>
    <name evidence="1" type="ORF">SP4011_09250</name>
</gene>
<proteinExistence type="predicted"/>
<evidence type="ECO:0000313" key="2">
    <source>
        <dbReference type="Proteomes" id="UP001378546"/>
    </source>
</evidence>
<dbReference type="RefSeq" id="WP_000410458.1">
    <property type="nucleotide sequence ID" value="NZ_AP026968.1"/>
</dbReference>
<dbReference type="GeneID" id="45218499"/>
<reference evidence="1 2" key="1">
    <citation type="submission" date="2022-11" db="EMBL/GenBank/DDBJ databases">
        <title>Complete genome sequence of alpha-hemolytic streptococci isolated from Japan.</title>
        <authorList>
            <person name="Morita M."/>
            <person name="Chang B."/>
            <person name="Akeda Y."/>
        </authorList>
    </citation>
    <scope>NUCLEOTIDE SEQUENCE [LARGE SCALE GENOMIC DNA]</scope>
    <source>
        <strain evidence="1 2">SP4011</strain>
    </source>
</reference>
<protein>
    <recommendedName>
        <fullName evidence="3">DUF3990 domain-containing protein</fullName>
    </recommendedName>
</protein>
<evidence type="ECO:0000313" key="1">
    <source>
        <dbReference type="EMBL" id="BDT64508.1"/>
    </source>
</evidence>